<reference evidence="1" key="1">
    <citation type="journal article" date="2015" name="Nature">
        <title>Complex archaea that bridge the gap between prokaryotes and eukaryotes.</title>
        <authorList>
            <person name="Spang A."/>
            <person name="Saw J.H."/>
            <person name="Jorgensen S.L."/>
            <person name="Zaremba-Niedzwiedzka K."/>
            <person name="Martijn J."/>
            <person name="Lind A.E."/>
            <person name="van Eijk R."/>
            <person name="Schleper C."/>
            <person name="Guy L."/>
            <person name="Ettema T.J."/>
        </authorList>
    </citation>
    <scope>NUCLEOTIDE SEQUENCE</scope>
</reference>
<proteinExistence type="predicted"/>
<accession>A0A0F9ACN4</accession>
<comment type="caution">
    <text evidence="1">The sequence shown here is derived from an EMBL/GenBank/DDBJ whole genome shotgun (WGS) entry which is preliminary data.</text>
</comment>
<feature type="non-terminal residue" evidence="1">
    <location>
        <position position="1"/>
    </location>
</feature>
<gene>
    <name evidence="1" type="ORF">LCGC14_2588570</name>
</gene>
<dbReference type="AlphaFoldDB" id="A0A0F9ACN4"/>
<sequence>RYIPNWMLLNMRIYREFGQDNDWDLEWRRLDEFDRPEMFNGLKPLAHPDPKPEYVFLDTGYRLWERLTYDNPRGFKMATLVHNFPWKYLRLHDGLDRNAHRPWHPHVENTRRDIRRRLEEIRKLQ</sequence>
<name>A0A0F9ACN4_9ZZZZ</name>
<evidence type="ECO:0000313" key="1">
    <source>
        <dbReference type="EMBL" id="KKL07185.1"/>
    </source>
</evidence>
<protein>
    <submittedName>
        <fullName evidence="1">Uncharacterized protein</fullName>
    </submittedName>
</protein>
<organism evidence="1">
    <name type="scientific">marine sediment metagenome</name>
    <dbReference type="NCBI Taxonomy" id="412755"/>
    <lineage>
        <taxon>unclassified sequences</taxon>
        <taxon>metagenomes</taxon>
        <taxon>ecological metagenomes</taxon>
    </lineage>
</organism>
<dbReference type="EMBL" id="LAZR01043392">
    <property type="protein sequence ID" value="KKL07185.1"/>
    <property type="molecule type" value="Genomic_DNA"/>
</dbReference>